<dbReference type="InterPro" id="IPR002202">
    <property type="entry name" value="HMG_CoA_Rdtase"/>
</dbReference>
<dbReference type="Pfam" id="PF00368">
    <property type="entry name" value="HMG-CoA_red"/>
    <property type="match status" value="1"/>
</dbReference>
<name>A0A8T5GGQ2_9ARCH</name>
<dbReference type="GO" id="GO:0015936">
    <property type="term" value="P:coenzyme A metabolic process"/>
    <property type="evidence" value="ECO:0007669"/>
    <property type="project" value="InterPro"/>
</dbReference>
<evidence type="ECO:0000256" key="3">
    <source>
        <dbReference type="RuleBase" id="RU361219"/>
    </source>
</evidence>
<dbReference type="SUPFAM" id="SSF56542">
    <property type="entry name" value="Substrate-binding domain of HMG-CoA reductase"/>
    <property type="match status" value="1"/>
</dbReference>
<dbReference type="NCBIfam" id="TIGR00532">
    <property type="entry name" value="HMG_CoA_R_NAD"/>
    <property type="match status" value="1"/>
</dbReference>
<dbReference type="InterPro" id="IPR009023">
    <property type="entry name" value="HMG_CoA_Rdtase_NAD(P)-bd_sf"/>
</dbReference>
<protein>
    <recommendedName>
        <fullName evidence="3">3-hydroxy-3-methylglutaryl coenzyme A reductase</fullName>
        <shortName evidence="3">HMG-CoA reductase</shortName>
    </recommendedName>
</protein>
<dbReference type="PROSITE" id="PS00066">
    <property type="entry name" value="HMG_COA_REDUCTASE_1"/>
    <property type="match status" value="1"/>
</dbReference>
<comment type="similarity">
    <text evidence="1 3">Belongs to the HMG-CoA reductase family.</text>
</comment>
<dbReference type="SUPFAM" id="SSF55035">
    <property type="entry name" value="NAD-binding domain of HMG-CoA reductase"/>
    <property type="match status" value="1"/>
</dbReference>
<evidence type="ECO:0000313" key="5">
    <source>
        <dbReference type="Proteomes" id="UP000722459"/>
    </source>
</evidence>
<dbReference type="Gene3D" id="3.90.770.10">
    <property type="entry name" value="3-hydroxy-3-methylglutaryl-coenzyme A Reductase, Chain A, domain 2"/>
    <property type="match status" value="2"/>
</dbReference>
<sequence length="430" mass="46260">MDKEAFSGFYKKEINERQEIFAKEFDLSEEDKKLLTKEGPLPFEIANKMVENVVSTFPLPYGLATNFNIDGKDYIIPFAIEEPSVVAAASNAAKLSSGFETSADDPVMIGQIQVVNVDGAKAKVAVEKAREELLSFATTIDPILVKFGGGPKDITVEVLNDEEGDMLDIHLLVDVRDAMGANAINTMTEKLAPKIEELTGGKVILRIISNLAIYRRAQAKTTWTKESLAASTKGQFKGEDVVDAILNAYRFANATQFRATTHNKGIMNGIDAVVIATGNDFRAIESGAHSFASYEGNYSPLTKYSKDKEGNLVGEIDIPLALGLVGGATKVHPLAQLSIKILGIKTANDLAKIIASVGLAQNFAALRALSTEGIQRGHMRLHAANIATQAGASKEEEQIVAQKMIETGEVNQGKAEEILKTMRTGGSLAS</sequence>
<evidence type="ECO:0000256" key="2">
    <source>
        <dbReference type="ARBA" id="ARBA00023002"/>
    </source>
</evidence>
<comment type="caution">
    <text evidence="4">The sequence shown here is derived from an EMBL/GenBank/DDBJ whole genome shotgun (WGS) entry which is preliminary data.</text>
</comment>
<organism evidence="4 5">
    <name type="scientific">Candidatus Iainarchaeum sp</name>
    <dbReference type="NCBI Taxonomy" id="3101447"/>
    <lineage>
        <taxon>Archaea</taxon>
        <taxon>Candidatus Iainarchaeota</taxon>
        <taxon>Candidatus Iainarchaeia</taxon>
        <taxon>Candidatus Iainarchaeales</taxon>
        <taxon>Candidatus Iainarchaeaceae</taxon>
        <taxon>Candidatus Iainarchaeum</taxon>
    </lineage>
</organism>
<dbReference type="PROSITE" id="PS01192">
    <property type="entry name" value="HMG_COA_REDUCTASE_3"/>
    <property type="match status" value="1"/>
</dbReference>
<dbReference type="InterPro" id="IPR023076">
    <property type="entry name" value="HMG_CoA_Rdtase_CS"/>
</dbReference>
<dbReference type="PANTHER" id="PTHR10572">
    <property type="entry name" value="3-HYDROXY-3-METHYLGLUTARYL-COENZYME A REDUCTASE"/>
    <property type="match status" value="1"/>
</dbReference>
<dbReference type="Gene3D" id="1.10.8.660">
    <property type="match status" value="1"/>
</dbReference>
<dbReference type="GO" id="GO:0004420">
    <property type="term" value="F:hydroxymethylglutaryl-CoA reductase (NADPH) activity"/>
    <property type="evidence" value="ECO:0007669"/>
    <property type="project" value="InterPro"/>
</dbReference>
<dbReference type="InterPro" id="IPR009029">
    <property type="entry name" value="HMG_CoA_Rdtase_sub-bd_dom_sf"/>
</dbReference>
<keyword evidence="2 3" id="KW-0560">Oxidoreductase</keyword>
<gene>
    <name evidence="4" type="ORF">HON47_05435</name>
</gene>
<dbReference type="CDD" id="cd00644">
    <property type="entry name" value="HMG-CoA_reductase_classII"/>
    <property type="match status" value="1"/>
</dbReference>
<dbReference type="PROSITE" id="PS00318">
    <property type="entry name" value="HMG_COA_REDUCTASE_2"/>
    <property type="match status" value="1"/>
</dbReference>
<reference evidence="4" key="1">
    <citation type="journal article" date="2021" name="ISME J.">
        <title>Mercury methylation by metabolically versatile and cosmopolitan marine bacteria.</title>
        <authorList>
            <person name="Lin H."/>
            <person name="Ascher D.B."/>
            <person name="Myung Y."/>
            <person name="Lamborg C.H."/>
            <person name="Hallam S.J."/>
            <person name="Gionfriddo C.M."/>
            <person name="Holt K.E."/>
            <person name="Moreau J.W."/>
        </authorList>
    </citation>
    <scope>NUCLEOTIDE SEQUENCE</scope>
    <source>
        <strain evidence="4">SI075_bin30</strain>
    </source>
</reference>
<dbReference type="InterPro" id="IPR004553">
    <property type="entry name" value="HMG_CoA_Rdtase_bac-typ"/>
</dbReference>
<proteinExistence type="inferred from homology"/>
<dbReference type="InterPro" id="IPR023074">
    <property type="entry name" value="HMG_CoA_Rdtase_cat_sf"/>
</dbReference>
<dbReference type="Proteomes" id="UP000722459">
    <property type="component" value="Unassembled WGS sequence"/>
</dbReference>
<dbReference type="EMBL" id="JABJNZ010000067">
    <property type="protein sequence ID" value="MBT4870990.1"/>
    <property type="molecule type" value="Genomic_DNA"/>
</dbReference>
<accession>A0A8T5GGQ2</accession>
<evidence type="ECO:0000313" key="4">
    <source>
        <dbReference type="EMBL" id="MBT4870990.1"/>
    </source>
</evidence>
<evidence type="ECO:0000256" key="1">
    <source>
        <dbReference type="ARBA" id="ARBA00007661"/>
    </source>
</evidence>
<dbReference type="AlphaFoldDB" id="A0A8T5GGQ2"/>
<dbReference type="PANTHER" id="PTHR10572:SF24">
    <property type="entry name" value="3-HYDROXY-3-METHYLGLUTARYL-COENZYME A REDUCTASE"/>
    <property type="match status" value="1"/>
</dbReference>
<dbReference type="PROSITE" id="PS50065">
    <property type="entry name" value="HMG_COA_REDUCTASE_4"/>
    <property type="match status" value="1"/>
</dbReference>